<comment type="subcellular location">
    <subcellularLocation>
        <location evidence="4">Nucleus</location>
    </subcellularLocation>
    <subcellularLocation>
        <location evidence="4">Cytoplasm</location>
    </subcellularLocation>
    <text evidence="4">Nucleus and/or cytoplasm.</text>
</comment>
<dbReference type="SMART" id="SM00386">
    <property type="entry name" value="HAT"/>
    <property type="match status" value="6"/>
</dbReference>
<keyword evidence="2" id="KW-0677">Repeat</keyword>
<proteinExistence type="predicted"/>
<dbReference type="SUPFAM" id="SSF48452">
    <property type="entry name" value="TPR-like"/>
    <property type="match status" value="2"/>
</dbReference>
<comment type="function">
    <text evidence="1 4">Component of the cleavage factor IA (CFIA) complex, which is involved in the endonucleolytic cleavage during polyadenylation-dependent pre-mRNA 3'-end formation.</text>
</comment>
<comment type="caution">
    <text evidence="7">The sequence shown here is derived from an EMBL/GenBank/DDBJ whole genome shotgun (WGS) entry which is preliminary data.</text>
</comment>
<dbReference type="EMBL" id="QWIT01000116">
    <property type="protein sequence ID" value="RMZ30867.1"/>
    <property type="molecule type" value="Genomic_DNA"/>
</dbReference>
<feature type="compositionally biased region" description="Basic and acidic residues" evidence="5">
    <location>
        <begin position="1112"/>
        <end position="1129"/>
    </location>
</feature>
<feature type="compositionally biased region" description="Acidic residues" evidence="5">
    <location>
        <begin position="802"/>
        <end position="822"/>
    </location>
</feature>
<evidence type="ECO:0000256" key="3">
    <source>
        <dbReference type="ARBA" id="ARBA00023242"/>
    </source>
</evidence>
<gene>
    <name evidence="7" type="ORF">D0859_05025</name>
</gene>
<dbReference type="Gene3D" id="1.25.40.1040">
    <property type="match status" value="2"/>
</dbReference>
<dbReference type="GO" id="GO:0180010">
    <property type="term" value="P:co-transcriptional mRNA 3'-end processing, cleavage and polyadenylation pathway"/>
    <property type="evidence" value="ECO:0007669"/>
    <property type="project" value="UniProtKB-UniRule"/>
</dbReference>
<evidence type="ECO:0000256" key="1">
    <source>
        <dbReference type="ARBA" id="ARBA00002863"/>
    </source>
</evidence>
<feature type="compositionally biased region" description="Low complexity" evidence="5">
    <location>
        <begin position="141"/>
        <end position="163"/>
    </location>
</feature>
<feature type="region of interest" description="Disordered" evidence="5">
    <location>
        <begin position="339"/>
        <end position="389"/>
    </location>
</feature>
<dbReference type="VEuPathDB" id="FungiDB:BTJ68_11131"/>
<sequence>MRQVSRLGCLCDFPSSFATDNHHHLHHHHLHHHHLQPSTSHLLLHPRLSTSTTSSPSSLLPFVNLIPSSIDCCAHLAATSAFDPQPRRRPHALRSWPARLGLARHPFVTHRCCYLSQSRAASVRVSETMAEYDPSGLPDMSVDVSEQPEQQQQQQQSDSNVQDAGDEEDDDYDPTSFNFGGDGANDARMAEAPQQPAHPEGAVVPAEQTSKPRTVGGFIMEESDDEEDHQNQNQNNSSINVDVPPPSQLNGTAGAQSGLGAAAVSDAAQQMAETQDVSTLASEPTQDSAAAQNAQAQAQAQASLNGSTAATPTPLPASTSVDPSSASAFTAPAASLPVAQGAQDHVSPAAAGTHGTTSVSATPKPSVNGVTAPSDHAPTPQVPTSSARLPHDKVGRLEDRIKEDPKADTAAWLELVQHYREKDQIDNVRRTYDRMLEYFPTAPSLWTAYVGIEVSVFDRSRIDALFSRGLPTVPNVELWTMYLDYLRRIFPLIPDPSGQSRAIITQGFEAVLDAVGIDPDSGILWREYVDFVKSGPGVVGGQGWQDQQKSDLVRKAYQRAVKVPMAQDILSKLWKEYDQFESANSSNKAQGRKNVQEMGPHYMSARSARHNFDKFFEGLDRKSLPMLPPVHGYEGEDQFGDQVEKWKTWIDWETSDPVSLREDETPLYRKRVLYAFKQAVASLRFYPQIWFDAAQWCYDTAAITPEVSVQEELATQGDDFLEQGSGANPESVLLCLKRADKMETSKLDLGSSDAQTVQSNGEKLDVPFEHCHKALYTLKDTFIQREKDGIAAIREHFASLPPEEEPEPAEQADDDDDDDESPAAEKPKSRQEQMAAQIKSLQKISRARLEDLKKTISYVWVAKMRAFRRVQGQGNINTKIPKGFRGVFAEARPRGQLTSEVYVASALTEWFCHQDQSAVKIFERGLKLFPTDEAYAEAYVRFLVEQKHDLVNARVVFETTITKIVGPQQGGAMMTNTNAKETKEQEEEDQNKKNRVRGLLWYMHDYESKYGDLAQIQKLEKRMRELYPDEPEVSRFASRFAEPQFDGMTVQLVLSESQVRPRTTPLPTVVQQPPPAGAPPMIPGLPPVGMASPDQGGLRLGPQGPYMASPKRPLDDMDSDAEHQRKFARAESPLKGAAGRRGAGGNQPAVLGSLAQGPAVSGGSGFITKNYVPPGAPQSAQQLIQHGPAPLPRDINFLLSILPHAGTYTKAFFDPRKMIDLLRNVNLEPARMKYGGGTGVGAGMPGGGAQMAPPPSSSSGYPGR</sequence>
<feature type="region of interest" description="Disordered" evidence="5">
    <location>
        <begin position="126"/>
        <end position="210"/>
    </location>
</feature>
<feature type="region of interest" description="Disordered" evidence="5">
    <location>
        <begin position="273"/>
        <end position="327"/>
    </location>
</feature>
<feature type="compositionally biased region" description="Acidic residues" evidence="5">
    <location>
        <begin position="164"/>
        <end position="173"/>
    </location>
</feature>
<protein>
    <recommendedName>
        <fullName evidence="4">mRNA 3'-end-processing protein RNA14</fullName>
    </recommendedName>
</protein>
<dbReference type="PANTHER" id="PTHR19980">
    <property type="entry name" value="RNA CLEAVAGE STIMULATION FACTOR"/>
    <property type="match status" value="1"/>
</dbReference>
<evidence type="ECO:0000256" key="5">
    <source>
        <dbReference type="SAM" id="MobiDB-lite"/>
    </source>
</evidence>
<evidence type="ECO:0000256" key="2">
    <source>
        <dbReference type="ARBA" id="ARBA00022737"/>
    </source>
</evidence>
<dbReference type="GO" id="GO:0005737">
    <property type="term" value="C:cytoplasm"/>
    <property type="evidence" value="ECO:0007669"/>
    <property type="project" value="UniProtKB-SubCell"/>
</dbReference>
<dbReference type="InterPro" id="IPR045243">
    <property type="entry name" value="Rna14-like"/>
</dbReference>
<feature type="region of interest" description="Disordered" evidence="5">
    <location>
        <begin position="1090"/>
        <end position="1145"/>
    </location>
</feature>
<organism evidence="7 8">
    <name type="scientific">Hortaea werneckii</name>
    <name type="common">Black yeast</name>
    <name type="synonym">Cladosporium werneckii</name>
    <dbReference type="NCBI Taxonomy" id="91943"/>
    <lineage>
        <taxon>Eukaryota</taxon>
        <taxon>Fungi</taxon>
        <taxon>Dikarya</taxon>
        <taxon>Ascomycota</taxon>
        <taxon>Pezizomycotina</taxon>
        <taxon>Dothideomycetes</taxon>
        <taxon>Dothideomycetidae</taxon>
        <taxon>Mycosphaerellales</taxon>
        <taxon>Teratosphaeriaceae</taxon>
        <taxon>Hortaea</taxon>
    </lineage>
</organism>
<feature type="compositionally biased region" description="Polar residues" evidence="5">
    <location>
        <begin position="354"/>
        <end position="371"/>
    </location>
</feature>
<feature type="region of interest" description="Disordered" evidence="5">
    <location>
        <begin position="224"/>
        <end position="255"/>
    </location>
</feature>
<keyword evidence="4" id="KW-0507">mRNA processing</keyword>
<dbReference type="GO" id="GO:0003729">
    <property type="term" value="F:mRNA binding"/>
    <property type="evidence" value="ECO:0007669"/>
    <property type="project" value="TreeGrafter"/>
</dbReference>
<dbReference type="Pfam" id="PF05843">
    <property type="entry name" value="Suf"/>
    <property type="match status" value="1"/>
</dbReference>
<feature type="region of interest" description="Disordered" evidence="5">
    <location>
        <begin position="798"/>
        <end position="836"/>
    </location>
</feature>
<dbReference type="GO" id="GO:0005634">
    <property type="term" value="C:nucleus"/>
    <property type="evidence" value="ECO:0007669"/>
    <property type="project" value="UniProtKB-SubCell"/>
</dbReference>
<evidence type="ECO:0000256" key="4">
    <source>
        <dbReference type="RuleBase" id="RU369035"/>
    </source>
</evidence>
<feature type="compositionally biased region" description="Polar residues" evidence="5">
    <location>
        <begin position="273"/>
        <end position="288"/>
    </location>
</feature>
<dbReference type="OrthoDB" id="26282at2759"/>
<evidence type="ECO:0000259" key="6">
    <source>
        <dbReference type="Pfam" id="PF05843"/>
    </source>
</evidence>
<accession>A0A3M7IZB3</accession>
<reference evidence="7 8" key="1">
    <citation type="journal article" date="2018" name="BMC Genomics">
        <title>Genomic evidence for intraspecific hybridization in a clonal and extremely halotolerant yeast.</title>
        <authorList>
            <person name="Gostincar C."/>
            <person name="Stajich J.E."/>
            <person name="Zupancic J."/>
            <person name="Zalar P."/>
            <person name="Gunde-Cimerman N."/>
        </authorList>
    </citation>
    <scope>NUCLEOTIDE SEQUENCE [LARGE SCALE GENOMIC DNA]</scope>
    <source>
        <strain evidence="7 8">EXF-120</strain>
    </source>
</reference>
<evidence type="ECO:0000313" key="7">
    <source>
        <dbReference type="EMBL" id="RMZ30867.1"/>
    </source>
</evidence>
<dbReference type="PANTHER" id="PTHR19980:SF0">
    <property type="entry name" value="CLEAVAGE STIMULATION FACTOR SUBUNIT 3"/>
    <property type="match status" value="1"/>
</dbReference>
<feature type="compositionally biased region" description="Low complexity" evidence="5">
    <location>
        <begin position="289"/>
        <end position="327"/>
    </location>
</feature>
<dbReference type="AlphaFoldDB" id="A0A3M7IZB3"/>
<name>A0A3M7IZB3_HORWE</name>
<dbReference type="InterPro" id="IPR008847">
    <property type="entry name" value="Suf"/>
</dbReference>
<keyword evidence="3 4" id="KW-0539">Nucleus</keyword>
<keyword evidence="4" id="KW-0963">Cytoplasm</keyword>
<dbReference type="Proteomes" id="UP000281677">
    <property type="component" value="Unassembled WGS sequence"/>
</dbReference>
<dbReference type="InterPro" id="IPR003107">
    <property type="entry name" value="HAT"/>
</dbReference>
<feature type="domain" description="Suppressor of forked" evidence="6">
    <location>
        <begin position="392"/>
        <end position="1045"/>
    </location>
</feature>
<evidence type="ECO:0000313" key="8">
    <source>
        <dbReference type="Proteomes" id="UP000281677"/>
    </source>
</evidence>
<feature type="region of interest" description="Disordered" evidence="5">
    <location>
        <begin position="1245"/>
        <end position="1264"/>
    </location>
</feature>
<dbReference type="InterPro" id="IPR011990">
    <property type="entry name" value="TPR-like_helical_dom_sf"/>
</dbReference>